<dbReference type="EMBL" id="AUSU01009054">
    <property type="protein sequence ID" value="EPS58608.1"/>
    <property type="molecule type" value="Genomic_DNA"/>
</dbReference>
<keyword evidence="2" id="KW-0812">Transmembrane</keyword>
<reference evidence="3 4" key="1">
    <citation type="journal article" date="2013" name="BMC Genomics">
        <title>The miniature genome of a carnivorous plant Genlisea aurea contains a low number of genes and short non-coding sequences.</title>
        <authorList>
            <person name="Leushkin E.V."/>
            <person name="Sutormin R.A."/>
            <person name="Nabieva E.R."/>
            <person name="Penin A.A."/>
            <person name="Kondrashov A.S."/>
            <person name="Logacheva M.D."/>
        </authorList>
    </citation>
    <scope>NUCLEOTIDE SEQUENCE [LARGE SCALE GENOMIC DNA]</scope>
</reference>
<feature type="transmembrane region" description="Helical" evidence="2">
    <location>
        <begin position="65"/>
        <end position="88"/>
    </location>
</feature>
<keyword evidence="2" id="KW-1133">Transmembrane helix</keyword>
<organism evidence="3 4">
    <name type="scientific">Genlisea aurea</name>
    <dbReference type="NCBI Taxonomy" id="192259"/>
    <lineage>
        <taxon>Eukaryota</taxon>
        <taxon>Viridiplantae</taxon>
        <taxon>Streptophyta</taxon>
        <taxon>Embryophyta</taxon>
        <taxon>Tracheophyta</taxon>
        <taxon>Spermatophyta</taxon>
        <taxon>Magnoliopsida</taxon>
        <taxon>eudicotyledons</taxon>
        <taxon>Gunneridae</taxon>
        <taxon>Pentapetalae</taxon>
        <taxon>asterids</taxon>
        <taxon>lamiids</taxon>
        <taxon>Lamiales</taxon>
        <taxon>Lentibulariaceae</taxon>
        <taxon>Genlisea</taxon>
    </lineage>
</organism>
<evidence type="ECO:0000256" key="2">
    <source>
        <dbReference type="SAM" id="Phobius"/>
    </source>
</evidence>
<dbReference type="AlphaFoldDB" id="S8D7E2"/>
<proteinExistence type="predicted"/>
<feature type="compositionally biased region" description="Low complexity" evidence="1">
    <location>
        <begin position="35"/>
        <end position="47"/>
    </location>
</feature>
<feature type="region of interest" description="Disordered" evidence="1">
    <location>
        <begin position="27"/>
        <end position="49"/>
    </location>
</feature>
<sequence>MEDLQKAYRVVVATAQESTAKLGSLTASSLEKAKSSNTSWSSSSSPSTGYADPTLLVARSPRQSVSVWTCSKLCAVFFVAGVFAGYTLKRRVNRWVSKLLRKLRDD</sequence>
<keyword evidence="4" id="KW-1185">Reference proteome</keyword>
<name>S8D7E2_9LAMI</name>
<gene>
    <name evidence="3" type="ORF">M569_16204</name>
</gene>
<dbReference type="Proteomes" id="UP000015453">
    <property type="component" value="Unassembled WGS sequence"/>
</dbReference>
<dbReference type="OrthoDB" id="1726667at2759"/>
<evidence type="ECO:0000256" key="1">
    <source>
        <dbReference type="SAM" id="MobiDB-lite"/>
    </source>
</evidence>
<evidence type="ECO:0000313" key="4">
    <source>
        <dbReference type="Proteomes" id="UP000015453"/>
    </source>
</evidence>
<evidence type="ECO:0000313" key="3">
    <source>
        <dbReference type="EMBL" id="EPS58608.1"/>
    </source>
</evidence>
<keyword evidence="2" id="KW-0472">Membrane</keyword>
<protein>
    <submittedName>
        <fullName evidence="3">Uncharacterized protein</fullName>
    </submittedName>
</protein>
<accession>S8D7E2</accession>
<comment type="caution">
    <text evidence="3">The sequence shown here is derived from an EMBL/GenBank/DDBJ whole genome shotgun (WGS) entry which is preliminary data.</text>
</comment>